<name>A0A212JAC1_9DELT</name>
<sequence length="158" mass="16652">MGNATAETITAGTIAAVCISEKKGTAKRPVDSATLIEGHGLEHDAHAGNWHRQVSLLSLEKIEDFKKRGAIVRYGDFGENLVVSGIDFVTLPVGTLLTAGDVLLEISQIGKECHTRCAIYHSMGECIMPTQGVFAKVLRGGVLKAGDAMAVRHTPGAG</sequence>
<protein>
    <submittedName>
        <fullName evidence="2">Molybdenum cofactor synthesis domain protein</fullName>
    </submittedName>
</protein>
<accession>A0A212JAC1</accession>
<dbReference type="InterPro" id="IPR011037">
    <property type="entry name" value="Pyrv_Knase-like_insert_dom_sf"/>
</dbReference>
<proteinExistence type="predicted"/>
<dbReference type="SUPFAM" id="SSF50800">
    <property type="entry name" value="PK beta-barrel domain-like"/>
    <property type="match status" value="1"/>
</dbReference>
<feature type="domain" description="MOSC" evidence="1">
    <location>
        <begin position="28"/>
        <end position="152"/>
    </location>
</feature>
<dbReference type="GO" id="GO:0030170">
    <property type="term" value="F:pyridoxal phosphate binding"/>
    <property type="evidence" value="ECO:0007669"/>
    <property type="project" value="InterPro"/>
</dbReference>
<dbReference type="PANTHER" id="PTHR36930:SF1">
    <property type="entry name" value="MOSC DOMAIN-CONTAINING PROTEIN"/>
    <property type="match status" value="1"/>
</dbReference>
<evidence type="ECO:0000259" key="1">
    <source>
        <dbReference type="PROSITE" id="PS51340"/>
    </source>
</evidence>
<dbReference type="Pfam" id="PF03473">
    <property type="entry name" value="MOSC"/>
    <property type="match status" value="1"/>
</dbReference>
<dbReference type="EMBL" id="FLUQ01000001">
    <property type="protein sequence ID" value="SBV96369.1"/>
    <property type="molecule type" value="Genomic_DNA"/>
</dbReference>
<dbReference type="PROSITE" id="PS51340">
    <property type="entry name" value="MOSC"/>
    <property type="match status" value="1"/>
</dbReference>
<dbReference type="AlphaFoldDB" id="A0A212JAC1"/>
<dbReference type="Gene3D" id="2.40.33.20">
    <property type="entry name" value="PK beta-barrel domain-like"/>
    <property type="match status" value="1"/>
</dbReference>
<evidence type="ECO:0000313" key="2">
    <source>
        <dbReference type="EMBL" id="SBV96369.1"/>
    </source>
</evidence>
<dbReference type="GO" id="GO:0030151">
    <property type="term" value="F:molybdenum ion binding"/>
    <property type="evidence" value="ECO:0007669"/>
    <property type="project" value="InterPro"/>
</dbReference>
<reference evidence="2" key="1">
    <citation type="submission" date="2016-04" db="EMBL/GenBank/DDBJ databases">
        <authorList>
            <person name="Evans L.H."/>
            <person name="Alamgir A."/>
            <person name="Owens N."/>
            <person name="Weber N.D."/>
            <person name="Virtaneva K."/>
            <person name="Barbian K."/>
            <person name="Babar A."/>
            <person name="Rosenke K."/>
        </authorList>
    </citation>
    <scope>NUCLEOTIDE SEQUENCE</scope>
    <source>
        <strain evidence="2">86</strain>
    </source>
</reference>
<dbReference type="InterPro" id="IPR005302">
    <property type="entry name" value="MoCF_Sase_C"/>
</dbReference>
<gene>
    <name evidence="2" type="ORF">KL86DPRO_11033</name>
</gene>
<dbReference type="InterPro" id="IPR052716">
    <property type="entry name" value="MOSC_domain"/>
</dbReference>
<dbReference type="PANTHER" id="PTHR36930">
    <property type="entry name" value="METAL-SULFUR CLUSTER BIOSYNTHESIS PROTEINS YUAD-RELATED"/>
    <property type="match status" value="1"/>
</dbReference>
<organism evidence="2">
    <name type="scientific">uncultured delta proteobacterium</name>
    <dbReference type="NCBI Taxonomy" id="34034"/>
    <lineage>
        <taxon>Bacteria</taxon>
        <taxon>Deltaproteobacteria</taxon>
        <taxon>environmental samples</taxon>
    </lineage>
</organism>
<dbReference type="GO" id="GO:0003824">
    <property type="term" value="F:catalytic activity"/>
    <property type="evidence" value="ECO:0007669"/>
    <property type="project" value="InterPro"/>
</dbReference>